<evidence type="ECO:0000313" key="2">
    <source>
        <dbReference type="Proteomes" id="UP001055072"/>
    </source>
</evidence>
<name>A0ACB8U1C7_9APHY</name>
<dbReference type="EMBL" id="MU274916">
    <property type="protein sequence ID" value="KAI0087879.1"/>
    <property type="molecule type" value="Genomic_DNA"/>
</dbReference>
<comment type="caution">
    <text evidence="1">The sequence shown here is derived from an EMBL/GenBank/DDBJ whole genome shotgun (WGS) entry which is preliminary data.</text>
</comment>
<dbReference type="Proteomes" id="UP001055072">
    <property type="component" value="Unassembled WGS sequence"/>
</dbReference>
<sequence length="320" mass="34920">MFHDITAQAANILDSWLTAYLFGLLTIIGIAYVRLATSQGFHNQTDRIMCGVVIFQLLIAGFHCGLCLQQVLFAFLGAPNAEAYSLDQTQSTHVAQHGLYLINNIIADSVLVWRLYVVYNKNKWICIPYLIFILGVLACFIGIIFTLAGPQQLPIIFITRLGGWQETYWALSIVIQVSASSLIAYRILDIQRHAPRSMKRSKTMSVFWMILESGAILGCTTVVALSLYLAHKIAGGVVTAIGGQLAALVPASILLRVALNKVTFDSSGSTVPSAVIGFQGNGSDFTGNTGDSTLNRPQSPAIKQEVELYEYRNKIVTSVA</sequence>
<evidence type="ECO:0000313" key="1">
    <source>
        <dbReference type="EMBL" id="KAI0087879.1"/>
    </source>
</evidence>
<accession>A0ACB8U1C7</accession>
<proteinExistence type="predicted"/>
<keyword evidence="2" id="KW-1185">Reference proteome</keyword>
<reference evidence="1" key="1">
    <citation type="journal article" date="2021" name="Environ. Microbiol.">
        <title>Gene family expansions and transcriptome signatures uncover fungal adaptations to wood decay.</title>
        <authorList>
            <person name="Hage H."/>
            <person name="Miyauchi S."/>
            <person name="Viragh M."/>
            <person name="Drula E."/>
            <person name="Min B."/>
            <person name="Chaduli D."/>
            <person name="Navarro D."/>
            <person name="Favel A."/>
            <person name="Norest M."/>
            <person name="Lesage-Meessen L."/>
            <person name="Balint B."/>
            <person name="Merenyi Z."/>
            <person name="de Eugenio L."/>
            <person name="Morin E."/>
            <person name="Martinez A.T."/>
            <person name="Baldrian P."/>
            <person name="Stursova M."/>
            <person name="Martinez M.J."/>
            <person name="Novotny C."/>
            <person name="Magnuson J.K."/>
            <person name="Spatafora J.W."/>
            <person name="Maurice S."/>
            <person name="Pangilinan J."/>
            <person name="Andreopoulos W."/>
            <person name="LaButti K."/>
            <person name="Hundley H."/>
            <person name="Na H."/>
            <person name="Kuo A."/>
            <person name="Barry K."/>
            <person name="Lipzen A."/>
            <person name="Henrissat B."/>
            <person name="Riley R."/>
            <person name="Ahrendt S."/>
            <person name="Nagy L.G."/>
            <person name="Grigoriev I.V."/>
            <person name="Martin F."/>
            <person name="Rosso M.N."/>
        </authorList>
    </citation>
    <scope>NUCLEOTIDE SEQUENCE</scope>
    <source>
        <strain evidence="1">CBS 384.51</strain>
    </source>
</reference>
<protein>
    <submittedName>
        <fullName evidence="1">Uncharacterized protein</fullName>
    </submittedName>
</protein>
<gene>
    <name evidence="1" type="ORF">BDY19DRAFT_994764</name>
</gene>
<organism evidence="1 2">
    <name type="scientific">Irpex rosettiformis</name>
    <dbReference type="NCBI Taxonomy" id="378272"/>
    <lineage>
        <taxon>Eukaryota</taxon>
        <taxon>Fungi</taxon>
        <taxon>Dikarya</taxon>
        <taxon>Basidiomycota</taxon>
        <taxon>Agaricomycotina</taxon>
        <taxon>Agaricomycetes</taxon>
        <taxon>Polyporales</taxon>
        <taxon>Irpicaceae</taxon>
        <taxon>Irpex</taxon>
    </lineage>
</organism>